<accession>A0A7W0HQX6</accession>
<dbReference type="Pfam" id="PF25549">
    <property type="entry name" value="DUF7927"/>
    <property type="match status" value="2"/>
</dbReference>
<dbReference type="InterPro" id="IPR051172">
    <property type="entry name" value="Chlamydia_OmcB"/>
</dbReference>
<dbReference type="GO" id="GO:0005975">
    <property type="term" value="P:carbohydrate metabolic process"/>
    <property type="evidence" value="ECO:0007669"/>
    <property type="project" value="UniProtKB-ARBA"/>
</dbReference>
<comment type="caution">
    <text evidence="6">The sequence shown here is derived from an EMBL/GenBank/DDBJ whole genome shotgun (WGS) entry which is preliminary data.</text>
</comment>
<evidence type="ECO:0000259" key="2">
    <source>
        <dbReference type="Pfam" id="PF20009"/>
    </source>
</evidence>
<dbReference type="InterPro" id="IPR057687">
    <property type="entry name" value="DUF7927"/>
</dbReference>
<dbReference type="Pfam" id="PF20009">
    <property type="entry name" value="GEVED"/>
    <property type="match status" value="1"/>
</dbReference>
<protein>
    <submittedName>
        <fullName evidence="6">Putative repeat protein (TIGR01451 family)/fimbrial isopeptide formation D2 family protein</fullName>
    </submittedName>
</protein>
<feature type="domain" description="DUF7933" evidence="5">
    <location>
        <begin position="241"/>
        <end position="343"/>
    </location>
</feature>
<dbReference type="Pfam" id="PF25564">
    <property type="entry name" value="DUF7933"/>
    <property type="match status" value="1"/>
</dbReference>
<reference evidence="6 7" key="1">
    <citation type="submission" date="2020-07" db="EMBL/GenBank/DDBJ databases">
        <title>Genomic Encyclopedia of Type Strains, Phase IV (KMG-IV): sequencing the most valuable type-strain genomes for metagenomic binning, comparative biology and taxonomic classification.</title>
        <authorList>
            <person name="Goeker M."/>
        </authorList>
    </citation>
    <scope>NUCLEOTIDE SEQUENCE [LARGE SCALE GENOMIC DNA]</scope>
    <source>
        <strain evidence="6 7">DSM 45533</strain>
    </source>
</reference>
<dbReference type="Proteomes" id="UP000530928">
    <property type="component" value="Unassembled WGS sequence"/>
</dbReference>
<dbReference type="PANTHER" id="PTHR34819">
    <property type="entry name" value="LARGE CYSTEINE-RICH PERIPLASMIC PROTEIN OMCB"/>
    <property type="match status" value="1"/>
</dbReference>
<dbReference type="EMBL" id="JACDUR010000003">
    <property type="protein sequence ID" value="MBA2892031.1"/>
    <property type="molecule type" value="Genomic_DNA"/>
</dbReference>
<dbReference type="PANTHER" id="PTHR34819:SF3">
    <property type="entry name" value="CELL SURFACE PROTEIN"/>
    <property type="match status" value="1"/>
</dbReference>
<dbReference type="SUPFAM" id="SSF69304">
    <property type="entry name" value="Tricorn protease N-terminal domain"/>
    <property type="match status" value="1"/>
</dbReference>
<dbReference type="NCBIfam" id="TIGR01451">
    <property type="entry name" value="B_ant_repeat"/>
    <property type="match status" value="3"/>
</dbReference>
<dbReference type="Gene3D" id="2.60.40.10">
    <property type="entry name" value="Immunoglobulins"/>
    <property type="match status" value="1"/>
</dbReference>
<proteinExistence type="predicted"/>
<evidence type="ECO:0000313" key="7">
    <source>
        <dbReference type="Proteomes" id="UP000530928"/>
    </source>
</evidence>
<sequence length="998" mass="102583">MVPAHAQAKATPGTPGVPQDGTVLFMEDFENRADPTKMAMLNAYTHVSGATYTAGGDWLKESECNGFILNYNNAATNTCAFLGQLRTLPYALGQHAGAADPATNSALAAFTWGDPNNRVQLETVQAVTNPQGGDRFLTFGVEAAATNCSVSAPTLQFQAVDGTTATNLGSAINACTAAGGTNYTVTQPGSTAKLTIRAGSYLSGALLYGPASFKLRMNNTNTSGTGNDGAIDNIEILDVTPQLDKAFSPDTTTAGSTVALTFTVTNTKDLLAKNDWSFTDTLPAGMKVVQPAATTTCAGGSVTAAAGGGSIAVTGDLNAGQTSCTATVYVTAPAGTYTNGPDNTTEKGVNPPGESTVTFTQRSLDFCSDVAYLMQGTESSLYDFSLTSGTQTKISGPGQRVYNGFGYNRFDGRLYGIVSNTEVTAAANDLAVIDPEASGTTPVQNVNITPALPAGSYNSGDVSSDGRILYVRSAGAGTHGIYMIDVDPNSASFGARLGVSPALSTSIVISDFSFHPLDGMLYAINQTATPRLVRIDPATGKVDVVATITGWNAGDAAGATFMDNFGNLYLASNDTGRVFQVDLTAVSGGVAQFGGSKIVGRSQPTTANDGGACLIARDFGDAPDSYGTFRSDDGASHRLDPARNLLLGTGVTAEQDADTVDPLDAANDTLDDGIASFPLLPQSPGSTYSVTATVKNTTGGSRELAGWIDFNRNGTFDAGERAGAPVADGATSVTLTWTVPADVSPGGSYARFRLGLSADVEHPKGEAVNGEVEDYPVTIVPAALKITKTAEPSPAKQGQKVTFKVTVVNTGQAAYKEATFSDDLSGVLDDSAYGNDAKATEGRVTYTAPALTWTGPLPVGATVTVTYSVTVKTPSSGDLHLVNGVTTTTPGGNCATGAEPGCSVTVPIATFKIRKVASPATAIKGERVTYTITVTNGAVPYTEASFSDDLTDVLDDAVYGDDVAASSGEADYTAPKVNWSGNLAPGQVVTITYSVTIK</sequence>
<feature type="region of interest" description="Disordered" evidence="1">
    <location>
        <begin position="1"/>
        <end position="20"/>
    </location>
</feature>
<dbReference type="InterPro" id="IPR054215">
    <property type="entry name" value="DUF6923"/>
</dbReference>
<dbReference type="InterPro" id="IPR057693">
    <property type="entry name" value="DUF7933"/>
</dbReference>
<name>A0A7W0HQX6_9ACTN</name>
<evidence type="ECO:0000259" key="3">
    <source>
        <dbReference type="Pfam" id="PF21959"/>
    </source>
</evidence>
<dbReference type="InterPro" id="IPR013783">
    <property type="entry name" value="Ig-like_fold"/>
</dbReference>
<feature type="domain" description="DUF7927" evidence="4">
    <location>
        <begin position="917"/>
        <end position="998"/>
    </location>
</feature>
<feature type="domain" description="DUF6923" evidence="3">
    <location>
        <begin position="375"/>
        <end position="614"/>
    </location>
</feature>
<evidence type="ECO:0000259" key="5">
    <source>
        <dbReference type="Pfam" id="PF25564"/>
    </source>
</evidence>
<dbReference type="AlphaFoldDB" id="A0A7W0HQX6"/>
<feature type="domain" description="GEVED" evidence="2">
    <location>
        <begin position="704"/>
        <end position="778"/>
    </location>
</feature>
<dbReference type="InterPro" id="IPR047589">
    <property type="entry name" value="DUF11_rpt"/>
</dbReference>
<evidence type="ECO:0000313" key="6">
    <source>
        <dbReference type="EMBL" id="MBA2892031.1"/>
    </source>
</evidence>
<gene>
    <name evidence="6" type="ORF">HNR30_003372</name>
</gene>
<dbReference type="InterPro" id="IPR045474">
    <property type="entry name" value="GEVED"/>
</dbReference>
<dbReference type="Pfam" id="PF21959">
    <property type="entry name" value="DUF6923"/>
    <property type="match status" value="1"/>
</dbReference>
<dbReference type="RefSeq" id="WP_181610767.1">
    <property type="nucleotide sequence ID" value="NZ_BAABAM010000002.1"/>
</dbReference>
<organism evidence="6 7">
    <name type="scientific">Nonomuraea soli</name>
    <dbReference type="NCBI Taxonomy" id="1032476"/>
    <lineage>
        <taxon>Bacteria</taxon>
        <taxon>Bacillati</taxon>
        <taxon>Actinomycetota</taxon>
        <taxon>Actinomycetes</taxon>
        <taxon>Streptosporangiales</taxon>
        <taxon>Streptosporangiaceae</taxon>
        <taxon>Nonomuraea</taxon>
    </lineage>
</organism>
<evidence type="ECO:0000256" key="1">
    <source>
        <dbReference type="SAM" id="MobiDB-lite"/>
    </source>
</evidence>
<keyword evidence="7" id="KW-1185">Reference proteome</keyword>
<evidence type="ECO:0000259" key="4">
    <source>
        <dbReference type="Pfam" id="PF25549"/>
    </source>
</evidence>
<feature type="domain" description="DUF7927" evidence="4">
    <location>
        <begin position="784"/>
        <end position="896"/>
    </location>
</feature>